<dbReference type="AlphaFoldDB" id="A0A8J7K0Y7"/>
<proteinExistence type="predicted"/>
<accession>A0A8J7K0Y7</accession>
<evidence type="ECO:0000313" key="2">
    <source>
        <dbReference type="Proteomes" id="UP000604481"/>
    </source>
</evidence>
<sequence length="231" mass="26162">MNCSECGSVLPLDSPCCAYCGTLHAVDLPALGEYRVLRKQSGMFCPAGHGELEQWLFALGNGITAARCPQCFGMFMRRNAVDGMLYRMSEQVILMQRGRLERIRRHMIPQGQTQRRPCPVCQRLLVQSDYMETCPVQLETCAHHGVWLDNGELTLLAEWREAGGANTRYAGEAAQQAALRDLDRQLPGDPPYLWRFWPVSLLGRCLRIVELIIAAIFLWQLLRAYVLYSSL</sequence>
<dbReference type="Proteomes" id="UP000604481">
    <property type="component" value="Unassembled WGS sequence"/>
</dbReference>
<name>A0A8J7K0Y7_9NEIS</name>
<dbReference type="EMBL" id="JADFUA010000001">
    <property type="protein sequence ID" value="MBE9607807.1"/>
    <property type="molecule type" value="Genomic_DNA"/>
</dbReference>
<protein>
    <submittedName>
        <fullName evidence="1">Uncharacterized protein</fullName>
    </submittedName>
</protein>
<reference evidence="1 2" key="1">
    <citation type="submission" date="2020-10" db="EMBL/GenBank/DDBJ databases">
        <title>The genome sequence of Chitinilyticum litopenaei 4Y14.</title>
        <authorList>
            <person name="Liu Y."/>
        </authorList>
    </citation>
    <scope>NUCLEOTIDE SEQUENCE [LARGE SCALE GENOMIC DNA]</scope>
    <source>
        <strain evidence="1 2">4Y14</strain>
    </source>
</reference>
<evidence type="ECO:0000313" key="1">
    <source>
        <dbReference type="EMBL" id="MBE9607807.1"/>
    </source>
</evidence>
<gene>
    <name evidence="1" type="ORF">INR99_00435</name>
</gene>
<organism evidence="1 2">
    <name type="scientific">Chitinilyticum piscinae</name>
    <dbReference type="NCBI Taxonomy" id="2866724"/>
    <lineage>
        <taxon>Bacteria</taxon>
        <taxon>Pseudomonadati</taxon>
        <taxon>Pseudomonadota</taxon>
        <taxon>Betaproteobacteria</taxon>
        <taxon>Neisseriales</taxon>
        <taxon>Chitinibacteraceae</taxon>
        <taxon>Chitinilyticum</taxon>
    </lineage>
</organism>
<dbReference type="RefSeq" id="WP_194114320.1">
    <property type="nucleotide sequence ID" value="NZ_JADFUA010000001.1"/>
</dbReference>
<comment type="caution">
    <text evidence="1">The sequence shown here is derived from an EMBL/GenBank/DDBJ whole genome shotgun (WGS) entry which is preliminary data.</text>
</comment>
<keyword evidence="2" id="KW-1185">Reference proteome</keyword>